<organism evidence="1">
    <name type="scientific">Podoviridae sp. ctza028</name>
    <dbReference type="NCBI Taxonomy" id="2825289"/>
    <lineage>
        <taxon>Viruses</taxon>
        <taxon>Duplodnaviria</taxon>
        <taxon>Heunggongvirae</taxon>
        <taxon>Uroviricota</taxon>
        <taxon>Caudoviricetes</taxon>
    </lineage>
</organism>
<protein>
    <submittedName>
        <fullName evidence="1">Uncharacterized protein</fullName>
    </submittedName>
</protein>
<accession>A0A8S5Q5F7</accession>
<name>A0A8S5Q5F7_9CAUD</name>
<reference evidence="1" key="1">
    <citation type="journal article" date="2021" name="Proc. Natl. Acad. Sci. U.S.A.">
        <title>A Catalog of Tens of Thousands of Viruses from Human Metagenomes Reveals Hidden Associations with Chronic Diseases.</title>
        <authorList>
            <person name="Tisza M.J."/>
            <person name="Buck C.B."/>
        </authorList>
    </citation>
    <scope>NUCLEOTIDE SEQUENCE</scope>
    <source>
        <strain evidence="1">Ctza028</strain>
    </source>
</reference>
<sequence>MTFAQHLYQLVDIIANHAVKEHYTDNGADVEALEEIKQCAKDLSKYSHDYEDVYRHAEEVQEYIVKKMKEKGSE</sequence>
<evidence type="ECO:0000313" key="1">
    <source>
        <dbReference type="EMBL" id="DAE13780.1"/>
    </source>
</evidence>
<dbReference type="EMBL" id="BK015569">
    <property type="protein sequence ID" value="DAE13780.1"/>
    <property type="molecule type" value="Genomic_DNA"/>
</dbReference>
<proteinExistence type="predicted"/>